<evidence type="ECO:0000313" key="2">
    <source>
        <dbReference type="Proteomes" id="UP001060085"/>
    </source>
</evidence>
<dbReference type="Proteomes" id="UP001060085">
    <property type="component" value="Linkage Group LG03"/>
</dbReference>
<proteinExistence type="predicted"/>
<reference evidence="2" key="1">
    <citation type="journal article" date="2023" name="Nat. Plants">
        <title>Single-cell RNA sequencing provides a high-resolution roadmap for understanding the multicellular compartmentation of specialized metabolism.</title>
        <authorList>
            <person name="Sun S."/>
            <person name="Shen X."/>
            <person name="Li Y."/>
            <person name="Li Y."/>
            <person name="Wang S."/>
            <person name="Li R."/>
            <person name="Zhang H."/>
            <person name="Shen G."/>
            <person name="Guo B."/>
            <person name="Wei J."/>
            <person name="Xu J."/>
            <person name="St-Pierre B."/>
            <person name="Chen S."/>
            <person name="Sun C."/>
        </authorList>
    </citation>
    <scope>NUCLEOTIDE SEQUENCE [LARGE SCALE GENOMIC DNA]</scope>
</reference>
<comment type="caution">
    <text evidence="1">The sequence shown here is derived from an EMBL/GenBank/DDBJ whole genome shotgun (WGS) entry which is preliminary data.</text>
</comment>
<evidence type="ECO:0000313" key="1">
    <source>
        <dbReference type="EMBL" id="KAI5670247.1"/>
    </source>
</evidence>
<organism evidence="1 2">
    <name type="scientific">Catharanthus roseus</name>
    <name type="common">Madagascar periwinkle</name>
    <name type="synonym">Vinca rosea</name>
    <dbReference type="NCBI Taxonomy" id="4058"/>
    <lineage>
        <taxon>Eukaryota</taxon>
        <taxon>Viridiplantae</taxon>
        <taxon>Streptophyta</taxon>
        <taxon>Embryophyta</taxon>
        <taxon>Tracheophyta</taxon>
        <taxon>Spermatophyta</taxon>
        <taxon>Magnoliopsida</taxon>
        <taxon>eudicotyledons</taxon>
        <taxon>Gunneridae</taxon>
        <taxon>Pentapetalae</taxon>
        <taxon>asterids</taxon>
        <taxon>lamiids</taxon>
        <taxon>Gentianales</taxon>
        <taxon>Apocynaceae</taxon>
        <taxon>Rauvolfioideae</taxon>
        <taxon>Vinceae</taxon>
        <taxon>Catharanthinae</taxon>
        <taxon>Catharanthus</taxon>
    </lineage>
</organism>
<accession>A0ACC0BC81</accession>
<gene>
    <name evidence="1" type="ORF">M9H77_10611</name>
</gene>
<keyword evidence="2" id="KW-1185">Reference proteome</keyword>
<sequence>MHQRKSGNGRPSGTDGSDFSYRMVVDSRYQKVAECKSRLSVIIFSQAIIQLIAAASIFLSTSRGEDLDSVAVSSSVIYFISLLVGELGRKRSRVNFLKLYVFGSSVALLISIASLTKSSYALQVIKDLSIWSSSLIELMKSATVLLGFGVQIFAITTTLSLIRNMAPPKRTS</sequence>
<name>A0ACC0BC81_CATRO</name>
<protein>
    <submittedName>
        <fullName evidence="1">Uncharacterized protein</fullName>
    </submittedName>
</protein>
<dbReference type="EMBL" id="CM044703">
    <property type="protein sequence ID" value="KAI5670247.1"/>
    <property type="molecule type" value="Genomic_DNA"/>
</dbReference>